<dbReference type="InterPro" id="IPR001878">
    <property type="entry name" value="Znf_CCHC"/>
</dbReference>
<comment type="caution">
    <text evidence="3">The sequence shown here is derived from an EMBL/GenBank/DDBJ whole genome shotgun (WGS) entry which is preliminary data.</text>
</comment>
<dbReference type="AlphaFoldDB" id="A0A0R0LX63"/>
<dbReference type="GO" id="GO:0003676">
    <property type="term" value="F:nucleic acid binding"/>
    <property type="evidence" value="ECO:0007669"/>
    <property type="project" value="InterPro"/>
</dbReference>
<feature type="domain" description="CCHC-type" evidence="2">
    <location>
        <begin position="72"/>
        <end position="85"/>
    </location>
</feature>
<dbReference type="VEuPathDB" id="MicrosporidiaDB:M153_4910004176"/>
<dbReference type="InterPro" id="IPR036875">
    <property type="entry name" value="Znf_CCHC_sf"/>
</dbReference>
<dbReference type="GO" id="GO:0008270">
    <property type="term" value="F:zinc ion binding"/>
    <property type="evidence" value="ECO:0007669"/>
    <property type="project" value="UniProtKB-KW"/>
</dbReference>
<keyword evidence="1" id="KW-0479">Metal-binding</keyword>
<evidence type="ECO:0000256" key="1">
    <source>
        <dbReference type="PROSITE-ProRule" id="PRU00047"/>
    </source>
</evidence>
<evidence type="ECO:0000259" key="2">
    <source>
        <dbReference type="PROSITE" id="PS50158"/>
    </source>
</evidence>
<proteinExistence type="predicted"/>
<gene>
    <name evidence="3" type="ORF">M153_4910004176</name>
</gene>
<dbReference type="SUPFAM" id="SSF57756">
    <property type="entry name" value="Retrovirus zinc finger-like domains"/>
    <property type="match status" value="1"/>
</dbReference>
<dbReference type="PROSITE" id="PS50158">
    <property type="entry name" value="ZF_CCHC"/>
    <property type="match status" value="1"/>
</dbReference>
<accession>A0A0R0LX63</accession>
<dbReference type="EMBL" id="LGUB01000181">
    <property type="protein sequence ID" value="KRH93913.1"/>
    <property type="molecule type" value="Genomic_DNA"/>
</dbReference>
<keyword evidence="1" id="KW-0863">Zinc-finger</keyword>
<sequence>MVAQRRNLDEIEVLEVLKKCPAPTEYNLLFYTGGLKFDNLVQTVEDWKLHKSHRAKQEKKNNYKLNKREFVCYNCQGKGHMAGNCLKKKGQNLLVRKPSRRDQDSEIDIGGIKERAVFDTRSDVNIVTYKKATQLRNYGVISTEKKELTFFNSQIMRTLSLIKY</sequence>
<protein>
    <recommendedName>
        <fullName evidence="2">CCHC-type domain-containing protein</fullName>
    </recommendedName>
</protein>
<organism evidence="3 4">
    <name type="scientific">Pseudoloma neurophilia</name>
    <dbReference type="NCBI Taxonomy" id="146866"/>
    <lineage>
        <taxon>Eukaryota</taxon>
        <taxon>Fungi</taxon>
        <taxon>Fungi incertae sedis</taxon>
        <taxon>Microsporidia</taxon>
        <taxon>Pseudoloma</taxon>
    </lineage>
</organism>
<keyword evidence="4" id="KW-1185">Reference proteome</keyword>
<dbReference type="Proteomes" id="UP000051530">
    <property type="component" value="Unassembled WGS sequence"/>
</dbReference>
<evidence type="ECO:0000313" key="4">
    <source>
        <dbReference type="Proteomes" id="UP000051530"/>
    </source>
</evidence>
<keyword evidence="1" id="KW-0862">Zinc</keyword>
<evidence type="ECO:0000313" key="3">
    <source>
        <dbReference type="EMBL" id="KRH93913.1"/>
    </source>
</evidence>
<reference evidence="3 4" key="1">
    <citation type="submission" date="2015-07" db="EMBL/GenBank/DDBJ databases">
        <title>The genome of Pseudoloma neurophilia, a relevant intracellular parasite of the zebrafish.</title>
        <authorList>
            <person name="Ndikumana S."/>
            <person name="Pelin A."/>
            <person name="Sanders J."/>
            <person name="Corradi N."/>
        </authorList>
    </citation>
    <scope>NUCLEOTIDE SEQUENCE [LARGE SCALE GENOMIC DNA]</scope>
    <source>
        <strain evidence="3 4">MK1</strain>
    </source>
</reference>
<name>A0A0R0LX63_9MICR</name>
<dbReference type="Gene3D" id="4.10.60.10">
    <property type="entry name" value="Zinc finger, CCHC-type"/>
    <property type="match status" value="1"/>
</dbReference>